<comment type="caution">
    <text evidence="4">The sequence shown here is derived from an EMBL/GenBank/DDBJ whole genome shotgun (WGS) entry which is preliminary data.</text>
</comment>
<dbReference type="GO" id="GO:0004177">
    <property type="term" value="F:aminopeptidase activity"/>
    <property type="evidence" value="ECO:0007669"/>
    <property type="project" value="UniProtKB-KW"/>
</dbReference>
<dbReference type="PANTHER" id="PTHR43248:SF25">
    <property type="entry name" value="AB HYDROLASE-1 DOMAIN-CONTAINING PROTEIN-RELATED"/>
    <property type="match status" value="1"/>
</dbReference>
<keyword evidence="5" id="KW-1185">Reference proteome</keyword>
<sequence>MKSFADIVPPTLRPQRPSWTKPIILALLIFALTTYNLTTRLRFNASNHPFPVYTSWIDIPPSPSLHWSRCSLPGMLSGQNYLCARLTVPMDYQKPLNQSTKVHIAAVLLPAPGHGLDTRIFSTSPLLLNPGGPGGVGTAFTYPPRGPALQAMVGGDVDIIGFDPRGIGNTVPRADCYVDAEPGTEPSTEAPNLATLHRLTWIASSHDVGLPNTTSGALGTLQQRAKAVSKLCERKDGEQGGFRYMSTPNVAADMKRIVETHDDWLEENGFLTVPLGASLRSPSETTPPPTKRKLVYWGFSYGTLLGQTFAAMYPNSVGRLVLDGVVDSKVYSKPSWWTSSIQDADAIVQKFFLYCLLAKDKCALHRQGDAGPDAIQKRYEHVLSALRAEPLVVISNSNMPVLLLEEDVKKTIFVALYAPMQFFPIIASLFNALYTNTDVVDFVIAPDFGPACSPGFKSPIYLEESHAAIGCSDQRVKRNETLEALFDKLARSSSSVADVVGPIHPVRRPSTYRHQFLSIMLSCEGWNMEAKFPSPDWDASFESGDPISTSFPILFAGNTYDPVTPLSAAVEMSQNFVHAGVFELEAEGHSTIAAVSFCAIRKIRDYLHKGIVPPRPAVLADGTLSGWDKCKSDEQPWRPFEVGAAMHAEGLHSLQAFRDVHAEIINPLTPSSKLRLNGNS</sequence>
<evidence type="ECO:0000256" key="2">
    <source>
        <dbReference type="ARBA" id="ARBA00022801"/>
    </source>
</evidence>
<evidence type="ECO:0000313" key="5">
    <source>
        <dbReference type="Proteomes" id="UP000295604"/>
    </source>
</evidence>
<comment type="similarity">
    <text evidence="1">Belongs to the peptidase S33 family.</text>
</comment>
<proteinExistence type="inferred from homology"/>
<gene>
    <name evidence="4" type="primary">tap-1</name>
    <name evidence="4" type="ORF">C8034_v012299</name>
</gene>
<dbReference type="Gene3D" id="3.40.50.1820">
    <property type="entry name" value="alpha/beta hydrolase"/>
    <property type="match status" value="1"/>
</dbReference>
<dbReference type="AlphaFoldDB" id="A0A4R8THA4"/>
<dbReference type="EMBL" id="QAPF01000085">
    <property type="protein sequence ID" value="TEA17540.1"/>
    <property type="molecule type" value="Genomic_DNA"/>
</dbReference>
<name>A0A4R8THA4_9PEZI</name>
<dbReference type="Proteomes" id="UP000295604">
    <property type="component" value="Unassembled WGS sequence"/>
</dbReference>
<feature type="domain" description="Peptidase S33 tripeptidyl aminopeptidase-like C-terminal" evidence="3">
    <location>
        <begin position="512"/>
        <end position="614"/>
    </location>
</feature>
<evidence type="ECO:0000256" key="1">
    <source>
        <dbReference type="ARBA" id="ARBA00010088"/>
    </source>
</evidence>
<evidence type="ECO:0000313" key="4">
    <source>
        <dbReference type="EMBL" id="TEA17540.1"/>
    </source>
</evidence>
<keyword evidence="4" id="KW-0031">Aminopeptidase</keyword>
<organism evidence="4 5">
    <name type="scientific">Colletotrichum sidae</name>
    <dbReference type="NCBI Taxonomy" id="1347389"/>
    <lineage>
        <taxon>Eukaryota</taxon>
        <taxon>Fungi</taxon>
        <taxon>Dikarya</taxon>
        <taxon>Ascomycota</taxon>
        <taxon>Pezizomycotina</taxon>
        <taxon>Sordariomycetes</taxon>
        <taxon>Hypocreomycetidae</taxon>
        <taxon>Glomerellales</taxon>
        <taxon>Glomerellaceae</taxon>
        <taxon>Colletotrichum</taxon>
        <taxon>Colletotrichum orbiculare species complex</taxon>
    </lineage>
</organism>
<dbReference type="Pfam" id="PF08386">
    <property type="entry name" value="Abhydrolase_4"/>
    <property type="match status" value="1"/>
</dbReference>
<dbReference type="InterPro" id="IPR051601">
    <property type="entry name" value="Serine_prot/Carboxylest_S33"/>
</dbReference>
<keyword evidence="4" id="KW-0645">Protease</keyword>
<protein>
    <submittedName>
        <fullName evidence="4">Tripeptidyl aminopeptidase</fullName>
    </submittedName>
</protein>
<keyword evidence="2" id="KW-0378">Hydrolase</keyword>
<evidence type="ECO:0000259" key="3">
    <source>
        <dbReference type="Pfam" id="PF08386"/>
    </source>
</evidence>
<dbReference type="PANTHER" id="PTHR43248">
    <property type="entry name" value="2-SUCCINYL-6-HYDROXY-2,4-CYCLOHEXADIENE-1-CARBOXYLATE SYNTHASE"/>
    <property type="match status" value="1"/>
</dbReference>
<dbReference type="SUPFAM" id="SSF53474">
    <property type="entry name" value="alpha/beta-Hydrolases"/>
    <property type="match status" value="2"/>
</dbReference>
<reference evidence="4 5" key="1">
    <citation type="submission" date="2018-11" db="EMBL/GenBank/DDBJ databases">
        <title>Genome sequence and assembly of Colletotrichum sidae.</title>
        <authorList>
            <person name="Gan P."/>
            <person name="Shirasu K."/>
        </authorList>
    </citation>
    <scope>NUCLEOTIDE SEQUENCE [LARGE SCALE GENOMIC DNA]</scope>
    <source>
        <strain evidence="4 5">CBS 518.97</strain>
    </source>
</reference>
<accession>A0A4R8THA4</accession>
<dbReference type="InterPro" id="IPR029058">
    <property type="entry name" value="AB_hydrolase_fold"/>
</dbReference>
<dbReference type="InterPro" id="IPR013595">
    <property type="entry name" value="Pept_S33_TAP-like_C"/>
</dbReference>